<gene>
    <name evidence="6" type="ORF">TBCH5v1_2724</name>
</gene>
<dbReference type="GO" id="GO:0016787">
    <property type="term" value="F:hydrolase activity"/>
    <property type="evidence" value="ECO:0007669"/>
    <property type="project" value="UniProtKB-UniRule"/>
</dbReference>
<feature type="domain" description="Calcineurin-like phosphoesterase" evidence="5">
    <location>
        <begin position="1"/>
        <end position="151"/>
    </location>
</feature>
<organism evidence="6 7">
    <name type="scientific">Thermococcus barophilus</name>
    <dbReference type="NCBI Taxonomy" id="55802"/>
    <lineage>
        <taxon>Archaea</taxon>
        <taxon>Methanobacteriati</taxon>
        <taxon>Methanobacteriota</taxon>
        <taxon>Thermococci</taxon>
        <taxon>Thermococcales</taxon>
        <taxon>Thermococcaceae</taxon>
        <taxon>Thermococcus</taxon>
    </lineage>
</organism>
<dbReference type="GO" id="GO:0046872">
    <property type="term" value="F:metal ion binding"/>
    <property type="evidence" value="ECO:0007669"/>
    <property type="project" value="UniProtKB-KW"/>
</dbReference>
<dbReference type="PATRIC" id="fig|55802.8.peg.2710"/>
<evidence type="ECO:0000259" key="5">
    <source>
        <dbReference type="Pfam" id="PF12850"/>
    </source>
</evidence>
<evidence type="ECO:0000256" key="4">
    <source>
        <dbReference type="RuleBase" id="RU362039"/>
    </source>
</evidence>
<dbReference type="PANTHER" id="PTHR43165:SF1">
    <property type="entry name" value="PHOSPHODIESTERASE MJ0936"/>
    <property type="match status" value="1"/>
</dbReference>
<dbReference type="EMBL" id="CP013050">
    <property type="protein sequence ID" value="ALM76612.1"/>
    <property type="molecule type" value="Genomic_DNA"/>
</dbReference>
<dbReference type="RefSeq" id="WP_056934954.1">
    <property type="nucleotide sequence ID" value="NZ_CP013050.1"/>
</dbReference>
<evidence type="ECO:0000256" key="3">
    <source>
        <dbReference type="ARBA" id="ARBA00022801"/>
    </source>
</evidence>
<dbReference type="Gene3D" id="3.60.21.10">
    <property type="match status" value="1"/>
</dbReference>
<dbReference type="InterPro" id="IPR020935">
    <property type="entry name" value="PdiEstase_YfcE_CS"/>
</dbReference>
<dbReference type="Pfam" id="PF12850">
    <property type="entry name" value="Metallophos_2"/>
    <property type="match status" value="1"/>
</dbReference>
<evidence type="ECO:0000313" key="6">
    <source>
        <dbReference type="EMBL" id="ALM76612.1"/>
    </source>
</evidence>
<dbReference type="PANTHER" id="PTHR43165">
    <property type="entry name" value="METALLOPHOSPHOESTERASE"/>
    <property type="match status" value="1"/>
</dbReference>
<dbReference type="InterPro" id="IPR053193">
    <property type="entry name" value="MetalloPDE_YfcE-like"/>
</dbReference>
<dbReference type="InterPro" id="IPR041802">
    <property type="entry name" value="MPP_YfcE"/>
</dbReference>
<comment type="cofactor">
    <cofactor evidence="4">
        <name>a divalent metal cation</name>
        <dbReference type="ChEBI" id="CHEBI:60240"/>
    </cofactor>
</comment>
<evidence type="ECO:0000256" key="2">
    <source>
        <dbReference type="ARBA" id="ARBA00022723"/>
    </source>
</evidence>
<sequence>MLIGIMSDTHDNLSAIAKAVELFNREGVDLVIHAGDYVAPFVRRELLKLKAPLKGVFGNNDGEKKGLNKALGISEDILEVKADGMKIIVLHGTNEKVVDAFAKSQLYDVIIRGHTHRYEIRETGRSILVNPGEVCGYVTGIKSVAFLDTKKREVKIINLDTEEPLGFMSL</sequence>
<reference evidence="6 7" key="1">
    <citation type="journal article" date="2016" name="Genome Announc.">
        <title>Complete genome sequence of the hyperthermophilic and piezophilic archaeon Thermococcus barophilus Ch5, capable of growth at the expense of hydrogenogenesis from carbon monoxide and formate.</title>
        <authorList>
            <person name="Oger P."/>
            <person name="Sokolova T.G."/>
            <person name="Kozhevnikova D.A."/>
            <person name="Taranov E.A."/>
            <person name="Vannier P."/>
            <person name="Lee H.S."/>
            <person name="Kwon K.K."/>
            <person name="Kang S.G."/>
            <person name="Lee J.H."/>
            <person name="Bonch-Osmolovskaya E.A."/>
            <person name="Lebedinsky A.V."/>
        </authorList>
    </citation>
    <scope>NUCLEOTIDE SEQUENCE [LARGE SCALE GENOMIC DNA]</scope>
    <source>
        <strain evidence="7">Ch5</strain>
    </source>
</reference>
<dbReference type="AlphaFoldDB" id="A0A0S1XFL9"/>
<proteinExistence type="inferred from homology"/>
<evidence type="ECO:0000313" key="7">
    <source>
        <dbReference type="Proteomes" id="UP000066042"/>
    </source>
</evidence>
<dbReference type="CDD" id="cd00841">
    <property type="entry name" value="MPP_YfcE"/>
    <property type="match status" value="1"/>
</dbReference>
<dbReference type="Proteomes" id="UP000066042">
    <property type="component" value="Chromosome"/>
</dbReference>
<dbReference type="PROSITE" id="PS01269">
    <property type="entry name" value="UPF0025"/>
    <property type="match status" value="1"/>
</dbReference>
<keyword evidence="3 6" id="KW-0378">Hydrolase</keyword>
<accession>A0A0S1XFL9</accession>
<dbReference type="InterPro" id="IPR024654">
    <property type="entry name" value="Calcineurin-like_PHP_lpxH"/>
</dbReference>
<comment type="similarity">
    <text evidence="1 4">Belongs to the metallophosphoesterase superfamily. YfcE family.</text>
</comment>
<dbReference type="SUPFAM" id="SSF56300">
    <property type="entry name" value="Metallo-dependent phosphatases"/>
    <property type="match status" value="1"/>
</dbReference>
<evidence type="ECO:0000256" key="1">
    <source>
        <dbReference type="ARBA" id="ARBA00008950"/>
    </source>
</evidence>
<dbReference type="InterPro" id="IPR029052">
    <property type="entry name" value="Metallo-depent_PP-like"/>
</dbReference>
<protein>
    <recommendedName>
        <fullName evidence="4">Phosphoesterase</fullName>
        <ecNumber evidence="4">3.1.4.-</ecNumber>
    </recommendedName>
</protein>
<name>A0A0S1XFL9_THEBA</name>
<dbReference type="InterPro" id="IPR000979">
    <property type="entry name" value="Phosphodiesterase_MJ0936/Vps29"/>
</dbReference>
<dbReference type="STRING" id="55802.TBCH5v1_2724"/>
<dbReference type="NCBIfam" id="TIGR00040">
    <property type="entry name" value="yfcE"/>
    <property type="match status" value="1"/>
</dbReference>
<keyword evidence="2 4" id="KW-0479">Metal-binding</keyword>
<dbReference type="EC" id="3.1.4.-" evidence="4"/>
<dbReference type="GeneID" id="26137929"/>